<dbReference type="Pfam" id="PF04577">
    <property type="entry name" value="Glyco_transf_61"/>
    <property type="match status" value="1"/>
</dbReference>
<name>A0ABS6BY74_9CLOT</name>
<organism evidence="2 3">
    <name type="scientific">Clostridium frigoris</name>
    <dbReference type="NCBI Taxonomy" id="205327"/>
    <lineage>
        <taxon>Bacteria</taxon>
        <taxon>Bacillati</taxon>
        <taxon>Bacillota</taxon>
        <taxon>Clostridia</taxon>
        <taxon>Eubacteriales</taxon>
        <taxon>Clostridiaceae</taxon>
        <taxon>Clostridium</taxon>
    </lineage>
</organism>
<dbReference type="InterPro" id="IPR049625">
    <property type="entry name" value="Glyco_transf_61_cat"/>
</dbReference>
<evidence type="ECO:0000259" key="1">
    <source>
        <dbReference type="Pfam" id="PF04577"/>
    </source>
</evidence>
<dbReference type="EMBL" id="JAHLDV010000073">
    <property type="protein sequence ID" value="MBU3161558.1"/>
    <property type="molecule type" value="Genomic_DNA"/>
</dbReference>
<dbReference type="RefSeq" id="WP_216151423.1">
    <property type="nucleotide sequence ID" value="NZ_JAHLDV010000073.1"/>
</dbReference>
<dbReference type="Proteomes" id="UP000776252">
    <property type="component" value="Unassembled WGS sequence"/>
</dbReference>
<keyword evidence="3" id="KW-1185">Reference proteome</keyword>
<evidence type="ECO:0000313" key="3">
    <source>
        <dbReference type="Proteomes" id="UP000776252"/>
    </source>
</evidence>
<proteinExistence type="predicted"/>
<protein>
    <submittedName>
        <fullName evidence="2">Glycosyltransferase family 61 protein</fullName>
    </submittedName>
</protein>
<evidence type="ECO:0000313" key="2">
    <source>
        <dbReference type="EMBL" id="MBU3161558.1"/>
    </source>
</evidence>
<gene>
    <name evidence="2" type="ORF">KPL37_17770</name>
</gene>
<feature type="domain" description="Glycosyltransferase 61 catalytic" evidence="1">
    <location>
        <begin position="133"/>
        <end position="317"/>
    </location>
</feature>
<sequence>MSIEKILKTISCKEYCNIFNFKYSLQQKEDYQKIYPPDYMGNSKGNNYINIKYPEIYIAELNNVNIIGENYIIFDDNNYGIYDVPFNDDENKYDLICYNTTYVDKNITCVNYAGPIEIIDEGIMLIGVCSYNFSHFHTEVLSKLCFINGINEYSNVPILIDEICINTPQFLEELEMVNKNVRKIIILKKGSVYNIKKLIYISDLGIYPFQIKEGYLLKNKDCVFNDIGIKLLNENLSIKSNIFRKVFISRKTSGNPRLENQDIVEQIFIENGYEMIFPELMTFAEKLKVFSEAKIIAGVYGAGFTNILFANNNAKIICIQPKAIEWPWISNIAGILGQQCYFLDALLSNETPFRYYQNSFKLDEEYLRKFLNQLEGD</sequence>
<accession>A0ABS6BY74</accession>
<comment type="caution">
    <text evidence="2">The sequence shown here is derived from an EMBL/GenBank/DDBJ whole genome shotgun (WGS) entry which is preliminary data.</text>
</comment>
<reference evidence="2 3" key="1">
    <citation type="submission" date="2021-06" db="EMBL/GenBank/DDBJ databases">
        <title>Clostridia strains as spoilage organisms.</title>
        <authorList>
            <person name="Wambui J."/>
            <person name="Stephan R."/>
            <person name="Stevens M.J.A."/>
        </authorList>
    </citation>
    <scope>NUCLEOTIDE SEQUENCE [LARGE SCALE GENOMIC DNA]</scope>
    <source>
        <strain evidence="2 3">DSM 14204</strain>
    </source>
</reference>